<organism evidence="2 3">
    <name type="scientific">Enhygromyxa salina</name>
    <dbReference type="NCBI Taxonomy" id="215803"/>
    <lineage>
        <taxon>Bacteria</taxon>
        <taxon>Pseudomonadati</taxon>
        <taxon>Myxococcota</taxon>
        <taxon>Polyangia</taxon>
        <taxon>Nannocystales</taxon>
        <taxon>Nannocystaceae</taxon>
        <taxon>Enhygromyxa</taxon>
    </lineage>
</organism>
<evidence type="ECO:0000313" key="3">
    <source>
        <dbReference type="Proteomes" id="UP000031599"/>
    </source>
</evidence>
<feature type="region of interest" description="Disordered" evidence="1">
    <location>
        <begin position="250"/>
        <end position="283"/>
    </location>
</feature>
<protein>
    <submittedName>
        <fullName evidence="2">Uncharacterized protein</fullName>
    </submittedName>
</protein>
<reference evidence="2 3" key="1">
    <citation type="submission" date="2014-12" db="EMBL/GenBank/DDBJ databases">
        <title>Genome assembly of Enhygromyxa salina DSM 15201.</title>
        <authorList>
            <person name="Sharma G."/>
            <person name="Subramanian S."/>
        </authorList>
    </citation>
    <scope>NUCLEOTIDE SEQUENCE [LARGE SCALE GENOMIC DNA]</scope>
    <source>
        <strain evidence="2 3">DSM 15201</strain>
    </source>
</reference>
<evidence type="ECO:0000256" key="1">
    <source>
        <dbReference type="SAM" id="MobiDB-lite"/>
    </source>
</evidence>
<comment type="caution">
    <text evidence="2">The sequence shown here is derived from an EMBL/GenBank/DDBJ whole genome shotgun (WGS) entry which is preliminary data.</text>
</comment>
<proteinExistence type="predicted"/>
<accession>A0A0C1ZM02</accession>
<sequence>MCEAAPDGIVRELGTFPAVMLTAIASLLLACPPTTTDTSKDDHWLANPYGYRIHDEIAQPPASAPEPGGLPLWDLEAAQRQLDDAHDDDAHWLAWAVAEARGQRQTAHARVVAALSAPTLTAARLSWWLPLANEADARDALIDAHALAEDPHTSMLLELSLAIAHERLSCPVPLAADGACRLAGTEHLLRRDTIALELAQMWNRSALRHATHLRLDDADDLALQELMGRARLTASVDDCEAALVVRAPQGRGMWPTPSPDETAEQRRLARSTPTNSTRERDVTTRGVWPRLANARGIASSPAPTTICVSWRSTSLNSA</sequence>
<dbReference type="AlphaFoldDB" id="A0A0C1ZM02"/>
<gene>
    <name evidence="2" type="ORF">DB30_02330</name>
</gene>
<dbReference type="EMBL" id="JMCC02000168">
    <property type="protein sequence ID" value="KIG11883.1"/>
    <property type="molecule type" value="Genomic_DNA"/>
</dbReference>
<dbReference type="RefSeq" id="WP_052558900.1">
    <property type="nucleotide sequence ID" value="NZ_JMCC02000168.1"/>
</dbReference>
<evidence type="ECO:0000313" key="2">
    <source>
        <dbReference type="EMBL" id="KIG11883.1"/>
    </source>
</evidence>
<name>A0A0C1ZM02_9BACT</name>
<dbReference type="Proteomes" id="UP000031599">
    <property type="component" value="Unassembled WGS sequence"/>
</dbReference>